<evidence type="ECO:0000256" key="1">
    <source>
        <dbReference type="SAM" id="MobiDB-lite"/>
    </source>
</evidence>
<reference evidence="2" key="2">
    <citation type="submission" date="2025-08" db="UniProtKB">
        <authorList>
            <consortium name="Ensembl"/>
        </authorList>
    </citation>
    <scope>IDENTIFICATION</scope>
</reference>
<protein>
    <submittedName>
        <fullName evidence="2">Uncharacterized protein</fullName>
    </submittedName>
</protein>
<dbReference type="OMA" id="GWCAGPR"/>
<feature type="compositionally biased region" description="Pro residues" evidence="1">
    <location>
        <begin position="42"/>
        <end position="53"/>
    </location>
</feature>
<feature type="compositionally biased region" description="Low complexity" evidence="1">
    <location>
        <begin position="54"/>
        <end position="75"/>
    </location>
</feature>
<organism evidence="2 3">
    <name type="scientific">Sus scrofa</name>
    <name type="common">Pig</name>
    <dbReference type="NCBI Taxonomy" id="9823"/>
    <lineage>
        <taxon>Eukaryota</taxon>
        <taxon>Metazoa</taxon>
        <taxon>Chordata</taxon>
        <taxon>Craniata</taxon>
        <taxon>Vertebrata</taxon>
        <taxon>Euteleostomi</taxon>
        <taxon>Mammalia</taxon>
        <taxon>Eutheria</taxon>
        <taxon>Laurasiatheria</taxon>
        <taxon>Artiodactyla</taxon>
        <taxon>Suina</taxon>
        <taxon>Suidae</taxon>
        <taxon>Sus</taxon>
    </lineage>
</organism>
<dbReference type="AlphaFoldDB" id="A0A8W4FN97"/>
<dbReference type="Ensembl" id="ENSSSCT00000054283.1">
    <property type="protein sequence ID" value="ENSSSCP00000080967.1"/>
    <property type="gene ID" value="ENSSSCG00000036358.1"/>
</dbReference>
<keyword evidence="3" id="KW-1185">Reference proteome</keyword>
<evidence type="ECO:0000313" key="2">
    <source>
        <dbReference type="Ensembl" id="ENSSSCP00000080967.1"/>
    </source>
</evidence>
<accession>A0A8W4FN97</accession>
<feature type="compositionally biased region" description="Low complexity" evidence="1">
    <location>
        <begin position="179"/>
        <end position="189"/>
    </location>
</feature>
<name>A0A8W4FN97_PIG</name>
<reference evidence="2" key="1">
    <citation type="journal article" date="2020" name="Gigascience">
        <title>An improved pig reference genome sequence to enable pig genetics and genomics research.</title>
        <authorList>
            <person name="Warr A."/>
            <person name="Affara N."/>
            <person name="Aken B."/>
            <person name="Beiki H."/>
            <person name="Bickhart D.M."/>
            <person name="Billis K."/>
            <person name="Chow W."/>
            <person name="Eory L."/>
            <person name="Finlayson H.A."/>
            <person name="Flicek P."/>
            <person name="Giron C.G."/>
            <person name="Griffin D.K."/>
            <person name="Hall R."/>
            <person name="Hannum G."/>
            <person name="Hourlier T."/>
            <person name="Howe K."/>
            <person name="Hume D.A."/>
            <person name="Izuogu O."/>
            <person name="Kim K."/>
            <person name="Koren S."/>
            <person name="Liu H."/>
            <person name="Manchanda N."/>
            <person name="Martin F.J."/>
            <person name="Nonneman D.J."/>
            <person name="O'Connor R.E."/>
            <person name="Phillippy A.M."/>
            <person name="Rohrer G.A."/>
            <person name="Rosen B.D."/>
            <person name="Rund L.A."/>
            <person name="Sargent C.A."/>
            <person name="Schook L.B."/>
            <person name="Schroeder S.G."/>
            <person name="Schwartz A.S."/>
            <person name="Skinner B.M."/>
            <person name="Talbot R."/>
            <person name="Tseng E."/>
            <person name="Tuggle C.K."/>
            <person name="Watson M."/>
            <person name="Smith T.P.L."/>
            <person name="Archibald A.L."/>
        </authorList>
    </citation>
    <scope>NUCLEOTIDE SEQUENCE [LARGE SCALE GENOMIC DNA]</scope>
    <source>
        <strain evidence="2">Duroc</strain>
    </source>
</reference>
<reference evidence="2" key="3">
    <citation type="submission" date="2025-09" db="UniProtKB">
        <authorList>
            <consortium name="Ensembl"/>
        </authorList>
    </citation>
    <scope>IDENTIFICATION</scope>
</reference>
<dbReference type="GeneTree" id="ENSGT00560000077692"/>
<feature type="compositionally biased region" description="Low complexity" evidence="1">
    <location>
        <begin position="138"/>
        <end position="148"/>
    </location>
</feature>
<dbReference type="Proteomes" id="UP000008227">
    <property type="component" value="Chromosome 12"/>
</dbReference>
<evidence type="ECO:0000313" key="3">
    <source>
        <dbReference type="Proteomes" id="UP000008227"/>
    </source>
</evidence>
<proteinExistence type="predicted"/>
<feature type="region of interest" description="Disordered" evidence="1">
    <location>
        <begin position="1"/>
        <end position="114"/>
    </location>
</feature>
<feature type="region of interest" description="Disordered" evidence="1">
    <location>
        <begin position="128"/>
        <end position="215"/>
    </location>
</feature>
<sequence length="233" mass="24244">MVLTLPSQGGGRPLAERVGSQSLGLSSPAACGAIPASGSPTQPEPPVTGPPCAPQGARAGRRSPAARQRGPRAPSWGRPGQPAGRSPWVCGLPHWGLKQRPRGGAAARPGPRSRWHRHYAAACGACAQLPGHRPQPPGAGAQQPGAAGCCSGPRPPHTLRSGPSRPGWCAGSRWRRAPGRGPRAPPGHARQLHAEASPRYPVWPSSQSLPPPAASWRTWEQGLAWEPFSQLSP</sequence>